<dbReference type="EMBL" id="JAFJYH010000049">
    <property type="protein sequence ID" value="KAG4422424.1"/>
    <property type="molecule type" value="Genomic_DNA"/>
</dbReference>
<evidence type="ECO:0000259" key="1">
    <source>
        <dbReference type="Pfam" id="PF01370"/>
    </source>
</evidence>
<dbReference type="PANTHER" id="PTHR48079:SF6">
    <property type="entry name" value="NAD(P)-BINDING DOMAIN-CONTAINING PROTEIN-RELATED"/>
    <property type="match status" value="1"/>
</dbReference>
<protein>
    <recommendedName>
        <fullName evidence="1">NAD-dependent epimerase/dehydratase domain-containing protein</fullName>
    </recommendedName>
</protein>
<dbReference type="OrthoDB" id="2130169at2759"/>
<sequence>MAPRIFITGITGYIGGQTLSTLVAKHPSFSIVGLVRREEQRQQILAKHPSFEIVIGDLDSKDILLEQSKQADVVLHTADADHLGAITSILTGLSLGKKGVYIHLSGAASVFDHSVGYGKLSSKIWDDVDDLETITTFEEPVMHVKSDQLVLRLGKEFNIKTALLVPPVVYGTSDSIKDRSITLPVLVDAAKERGKMFQIGEAQNSTSTLHVKDLADVFVYFTEQALALQTGGSTLEWGEKGVYYIEAGEVVLADVVDAIVKEMSKKGVIGTAEVERLSDEEASQIHPWALTIWGANMRIKASRLRALGWVPKQQRVLETVATLLK</sequence>
<dbReference type="PANTHER" id="PTHR48079">
    <property type="entry name" value="PROTEIN YEEZ"/>
    <property type="match status" value="1"/>
</dbReference>
<evidence type="ECO:0000313" key="3">
    <source>
        <dbReference type="Proteomes" id="UP000664132"/>
    </source>
</evidence>
<keyword evidence="3" id="KW-1185">Reference proteome</keyword>
<comment type="caution">
    <text evidence="2">The sequence shown here is derived from an EMBL/GenBank/DDBJ whole genome shotgun (WGS) entry which is preliminary data.</text>
</comment>
<dbReference type="Gene3D" id="3.90.25.10">
    <property type="entry name" value="UDP-galactose 4-epimerase, domain 1"/>
    <property type="match status" value="1"/>
</dbReference>
<proteinExistence type="predicted"/>
<dbReference type="Gene3D" id="3.40.50.720">
    <property type="entry name" value="NAD(P)-binding Rossmann-like Domain"/>
    <property type="match status" value="2"/>
</dbReference>
<name>A0A8H8BSL2_9HELO</name>
<dbReference type="AlphaFoldDB" id="A0A8H8BSL2"/>
<dbReference type="Proteomes" id="UP000664132">
    <property type="component" value="Unassembled WGS sequence"/>
</dbReference>
<accession>A0A8H8BSL2</accession>
<dbReference type="GO" id="GO:0004029">
    <property type="term" value="F:aldehyde dehydrogenase (NAD+) activity"/>
    <property type="evidence" value="ECO:0007669"/>
    <property type="project" value="TreeGrafter"/>
</dbReference>
<organism evidence="2 3">
    <name type="scientific">Cadophora malorum</name>
    <dbReference type="NCBI Taxonomy" id="108018"/>
    <lineage>
        <taxon>Eukaryota</taxon>
        <taxon>Fungi</taxon>
        <taxon>Dikarya</taxon>
        <taxon>Ascomycota</taxon>
        <taxon>Pezizomycotina</taxon>
        <taxon>Leotiomycetes</taxon>
        <taxon>Helotiales</taxon>
        <taxon>Ploettnerulaceae</taxon>
        <taxon>Cadophora</taxon>
    </lineage>
</organism>
<feature type="domain" description="NAD-dependent epimerase/dehydratase" evidence="1">
    <location>
        <begin position="144"/>
        <end position="225"/>
    </location>
</feature>
<feature type="domain" description="NAD-dependent epimerase/dehydratase" evidence="1">
    <location>
        <begin position="5"/>
        <end position="82"/>
    </location>
</feature>
<dbReference type="InterPro" id="IPR051783">
    <property type="entry name" value="NAD(P)-dependent_oxidoreduct"/>
</dbReference>
<dbReference type="Pfam" id="PF01370">
    <property type="entry name" value="Epimerase"/>
    <property type="match status" value="2"/>
</dbReference>
<gene>
    <name evidence="2" type="ORF">IFR04_004448</name>
</gene>
<dbReference type="SUPFAM" id="SSF51735">
    <property type="entry name" value="NAD(P)-binding Rossmann-fold domains"/>
    <property type="match status" value="1"/>
</dbReference>
<dbReference type="InterPro" id="IPR001509">
    <property type="entry name" value="Epimerase_deHydtase"/>
</dbReference>
<evidence type="ECO:0000313" key="2">
    <source>
        <dbReference type="EMBL" id="KAG4422424.1"/>
    </source>
</evidence>
<dbReference type="InterPro" id="IPR036291">
    <property type="entry name" value="NAD(P)-bd_dom_sf"/>
</dbReference>
<dbReference type="GO" id="GO:0005737">
    <property type="term" value="C:cytoplasm"/>
    <property type="evidence" value="ECO:0007669"/>
    <property type="project" value="TreeGrafter"/>
</dbReference>
<reference evidence="2" key="1">
    <citation type="submission" date="2021-02" db="EMBL/GenBank/DDBJ databases">
        <title>Genome sequence Cadophora malorum strain M34.</title>
        <authorList>
            <person name="Stefanovic E."/>
            <person name="Vu D."/>
            <person name="Scully C."/>
            <person name="Dijksterhuis J."/>
            <person name="Roader J."/>
            <person name="Houbraken J."/>
        </authorList>
    </citation>
    <scope>NUCLEOTIDE SEQUENCE</scope>
    <source>
        <strain evidence="2">M34</strain>
    </source>
</reference>